<comment type="caution">
    <text evidence="1">The sequence shown here is derived from an EMBL/GenBank/DDBJ whole genome shotgun (WGS) entry which is preliminary data.</text>
</comment>
<name>A0ABS8W9L3_9GAMM</name>
<dbReference type="InterPro" id="IPR029033">
    <property type="entry name" value="His_PPase_superfam"/>
</dbReference>
<gene>
    <name evidence="1" type="primary">sixA</name>
    <name evidence="1" type="ORF">K6Y31_12855</name>
</gene>
<reference evidence="1 2" key="1">
    <citation type="journal article" date="2022" name="Environ. Microbiol. Rep.">
        <title>Eco-phylogenetic analyses reveal divergent evolution of vitamin B12 metabolism in the marine bacterial family 'Psychromonadaceae'.</title>
        <authorList>
            <person name="Jin X."/>
            <person name="Yang Y."/>
            <person name="Cao H."/>
            <person name="Gao B."/>
            <person name="Zhao Z."/>
        </authorList>
    </citation>
    <scope>NUCLEOTIDE SEQUENCE [LARGE SCALE GENOMIC DNA]</scope>
    <source>
        <strain evidence="1 2">MKS20</strain>
    </source>
</reference>
<keyword evidence="2" id="KW-1185">Reference proteome</keyword>
<evidence type="ECO:0000313" key="1">
    <source>
        <dbReference type="EMBL" id="MCE2595702.1"/>
    </source>
</evidence>
<dbReference type="CDD" id="cd07067">
    <property type="entry name" value="HP_PGM_like"/>
    <property type="match status" value="1"/>
</dbReference>
<dbReference type="NCBIfam" id="TIGR00249">
    <property type="entry name" value="sixA"/>
    <property type="match status" value="1"/>
</dbReference>
<evidence type="ECO:0000313" key="2">
    <source>
        <dbReference type="Proteomes" id="UP001201273"/>
    </source>
</evidence>
<organism evidence="1 2">
    <name type="scientific">Motilimonas cestriensis</name>
    <dbReference type="NCBI Taxonomy" id="2742685"/>
    <lineage>
        <taxon>Bacteria</taxon>
        <taxon>Pseudomonadati</taxon>
        <taxon>Pseudomonadota</taxon>
        <taxon>Gammaproteobacteria</taxon>
        <taxon>Alteromonadales</taxon>
        <taxon>Alteromonadales genera incertae sedis</taxon>
        <taxon>Motilimonas</taxon>
    </lineage>
</organism>
<accession>A0ABS8W9L3</accession>
<dbReference type="InterPro" id="IPR013078">
    <property type="entry name" value="His_Pase_superF_clade-1"/>
</dbReference>
<dbReference type="EMBL" id="JAIMJA010000012">
    <property type="protein sequence ID" value="MCE2595702.1"/>
    <property type="molecule type" value="Genomic_DNA"/>
</dbReference>
<dbReference type="Gene3D" id="3.40.50.1240">
    <property type="entry name" value="Phosphoglycerate mutase-like"/>
    <property type="match status" value="1"/>
</dbReference>
<dbReference type="Proteomes" id="UP001201273">
    <property type="component" value="Unassembled WGS sequence"/>
</dbReference>
<sequence>MLVYIMRHGQAEMMAKTDALRPLTQQGHDESVKMARWLAPQVSELDHILCSPYLRAQQTLNAIQPHLPQASSLEELAFLTPSGNTTAVANHLFQLAEQGMKQVLIVSHLPLVGYLVGELCPDEGSPIFATSGIACIELDDDLQGQLHFLHAPHSLFQF</sequence>
<dbReference type="SUPFAM" id="SSF53254">
    <property type="entry name" value="Phosphoglycerate mutase-like"/>
    <property type="match status" value="1"/>
</dbReference>
<dbReference type="InterPro" id="IPR004449">
    <property type="entry name" value="SixA"/>
</dbReference>
<proteinExistence type="predicted"/>
<dbReference type="RefSeq" id="WP_233053379.1">
    <property type="nucleotide sequence ID" value="NZ_JAIMJA010000012.1"/>
</dbReference>
<protein>
    <submittedName>
        <fullName evidence="1">Phosphohistidine phosphatase SixA</fullName>
    </submittedName>
</protein>
<dbReference type="Pfam" id="PF00300">
    <property type="entry name" value="His_Phos_1"/>
    <property type="match status" value="1"/>
</dbReference>
<dbReference type="SMART" id="SM00855">
    <property type="entry name" value="PGAM"/>
    <property type="match status" value="1"/>
</dbReference>